<dbReference type="eggNOG" id="KOG4740">
    <property type="taxonomic scope" value="Eukaryota"/>
</dbReference>
<evidence type="ECO:0000313" key="2">
    <source>
        <dbReference type="Proteomes" id="UP000027135"/>
    </source>
</evidence>
<dbReference type="EMBL" id="KK853011">
    <property type="protein sequence ID" value="KDR12539.1"/>
    <property type="molecule type" value="Genomic_DNA"/>
</dbReference>
<gene>
    <name evidence="1" type="ORF">L798_13713</name>
</gene>
<dbReference type="InParanoid" id="A0A067QU63"/>
<reference evidence="1 2" key="1">
    <citation type="journal article" date="2014" name="Nat. Commun.">
        <title>Molecular traces of alternative social organization in a termite genome.</title>
        <authorList>
            <person name="Terrapon N."/>
            <person name="Li C."/>
            <person name="Robertson H.M."/>
            <person name="Ji L."/>
            <person name="Meng X."/>
            <person name="Booth W."/>
            <person name="Chen Z."/>
            <person name="Childers C.P."/>
            <person name="Glastad K.M."/>
            <person name="Gokhale K."/>
            <person name="Gowin J."/>
            <person name="Gronenberg W."/>
            <person name="Hermansen R.A."/>
            <person name="Hu H."/>
            <person name="Hunt B.G."/>
            <person name="Huylmans A.K."/>
            <person name="Khalil S.M."/>
            <person name="Mitchell R.D."/>
            <person name="Munoz-Torres M.C."/>
            <person name="Mustard J.A."/>
            <person name="Pan H."/>
            <person name="Reese J.T."/>
            <person name="Scharf M.E."/>
            <person name="Sun F."/>
            <person name="Vogel H."/>
            <person name="Xiao J."/>
            <person name="Yang W."/>
            <person name="Yang Z."/>
            <person name="Yang Z."/>
            <person name="Zhou J."/>
            <person name="Zhu J."/>
            <person name="Brent C.S."/>
            <person name="Elsik C.G."/>
            <person name="Goodisman M.A."/>
            <person name="Liberles D.A."/>
            <person name="Roe R.M."/>
            <person name="Vargo E.L."/>
            <person name="Vilcinskas A."/>
            <person name="Wang J."/>
            <person name="Bornberg-Bauer E."/>
            <person name="Korb J."/>
            <person name="Zhang G."/>
            <person name="Liebig J."/>
        </authorList>
    </citation>
    <scope>NUCLEOTIDE SEQUENCE [LARGE SCALE GENOMIC DNA]</scope>
    <source>
        <tissue evidence="1">Whole organism</tissue>
    </source>
</reference>
<dbReference type="GO" id="GO:0003676">
    <property type="term" value="F:nucleic acid binding"/>
    <property type="evidence" value="ECO:0007669"/>
    <property type="project" value="InterPro"/>
</dbReference>
<dbReference type="InterPro" id="IPR036397">
    <property type="entry name" value="RNaseH_sf"/>
</dbReference>
<dbReference type="Gene3D" id="3.30.420.10">
    <property type="entry name" value="Ribonuclease H-like superfamily/Ribonuclease H"/>
    <property type="match status" value="1"/>
</dbReference>
<dbReference type="Proteomes" id="UP000027135">
    <property type="component" value="Unassembled WGS sequence"/>
</dbReference>
<dbReference type="STRING" id="136037.A0A067QU63"/>
<name>A0A067QU63_ZOONE</name>
<evidence type="ECO:0008006" key="3">
    <source>
        <dbReference type="Google" id="ProtNLM"/>
    </source>
</evidence>
<proteinExistence type="predicted"/>
<protein>
    <recommendedName>
        <fullName evidence="3">Transposable element Tc3 transposase</fullName>
    </recommendedName>
</protein>
<dbReference type="OMA" id="HRCNACI"/>
<keyword evidence="2" id="KW-1185">Reference proteome</keyword>
<accession>A0A067QU63</accession>
<dbReference type="PANTHER" id="PTHR47326">
    <property type="entry name" value="TRANSPOSABLE ELEMENT TC3 TRANSPOSASE-LIKE PROTEIN"/>
    <property type="match status" value="1"/>
</dbReference>
<organism evidence="1 2">
    <name type="scientific">Zootermopsis nevadensis</name>
    <name type="common">Dampwood termite</name>
    <dbReference type="NCBI Taxonomy" id="136037"/>
    <lineage>
        <taxon>Eukaryota</taxon>
        <taxon>Metazoa</taxon>
        <taxon>Ecdysozoa</taxon>
        <taxon>Arthropoda</taxon>
        <taxon>Hexapoda</taxon>
        <taxon>Insecta</taxon>
        <taxon>Pterygota</taxon>
        <taxon>Neoptera</taxon>
        <taxon>Polyneoptera</taxon>
        <taxon>Dictyoptera</taxon>
        <taxon>Blattodea</taxon>
        <taxon>Blattoidea</taxon>
        <taxon>Termitoidae</taxon>
        <taxon>Termopsidae</taxon>
        <taxon>Zootermopsis</taxon>
    </lineage>
</organism>
<dbReference type="AlphaFoldDB" id="A0A067QU63"/>
<sequence>MQQDGAPAHFTLDVREFLNRTYPGRWIGRGGPVEWPARSPDLTYLNYYFWGHVKSLFYETPVDDPEQLLARILAASDVVHETPGVFEGVRQSFVHRCNACIECGGCHFEHLL</sequence>
<evidence type="ECO:0000313" key="1">
    <source>
        <dbReference type="EMBL" id="KDR12539.1"/>
    </source>
</evidence>
<dbReference type="PANTHER" id="PTHR47326:SF1">
    <property type="entry name" value="HTH PSQ-TYPE DOMAIN-CONTAINING PROTEIN"/>
    <property type="match status" value="1"/>
</dbReference>